<dbReference type="RefSeq" id="WP_102207134.1">
    <property type="nucleotide sequence ID" value="NZ_NMQI01000328.1"/>
</dbReference>
<evidence type="ECO:0000313" key="1">
    <source>
        <dbReference type="EMBL" id="PMB42862.1"/>
    </source>
</evidence>
<dbReference type="Proteomes" id="UP000234966">
    <property type="component" value="Unassembled WGS sequence"/>
</dbReference>
<gene>
    <name evidence="1" type="ORF">CEN41_14290</name>
</gene>
<name>A0A2N6M7W6_9CYAN</name>
<proteinExistence type="predicted"/>
<sequence>MLKFNSKIFLTRTEVNQQKALKVRFQPHIPKPVEPDALVNAIATLVNHQVRQHFSEEASKSFLCYRVSNARCVTLLFIYVSRFFLPITYITARGEA</sequence>
<comment type="caution">
    <text evidence="1">The sequence shown here is derived from an EMBL/GenBank/DDBJ whole genome shotgun (WGS) entry which is preliminary data.</text>
</comment>
<dbReference type="EMBL" id="NMQI01000328">
    <property type="protein sequence ID" value="PMB42862.1"/>
    <property type="molecule type" value="Genomic_DNA"/>
</dbReference>
<organism evidence="1 2">
    <name type="scientific">Fischerella thermalis CCMEE 5330</name>
    <dbReference type="NCBI Taxonomy" id="2019670"/>
    <lineage>
        <taxon>Bacteria</taxon>
        <taxon>Bacillati</taxon>
        <taxon>Cyanobacteriota</taxon>
        <taxon>Cyanophyceae</taxon>
        <taxon>Nostocales</taxon>
        <taxon>Hapalosiphonaceae</taxon>
        <taxon>Fischerella</taxon>
    </lineage>
</organism>
<accession>A0A2N6M7W6</accession>
<evidence type="ECO:0000313" key="2">
    <source>
        <dbReference type="Proteomes" id="UP000234966"/>
    </source>
</evidence>
<reference evidence="1 2" key="1">
    <citation type="submission" date="2017-07" db="EMBL/GenBank/DDBJ databases">
        <title>Genomes of Fischerella (Mastigocladus) sp. strains.</title>
        <authorList>
            <person name="Miller S.R."/>
        </authorList>
    </citation>
    <scope>NUCLEOTIDE SEQUENCE [LARGE SCALE GENOMIC DNA]</scope>
    <source>
        <strain evidence="1 2">CCMEE 5330</strain>
    </source>
</reference>
<protein>
    <submittedName>
        <fullName evidence="1">Uncharacterized protein</fullName>
    </submittedName>
</protein>
<dbReference type="AlphaFoldDB" id="A0A2N6M7W6"/>